<dbReference type="GO" id="GO:0034058">
    <property type="term" value="P:endosomal vesicle fusion"/>
    <property type="evidence" value="ECO:0007669"/>
    <property type="project" value="TreeGrafter"/>
</dbReference>
<evidence type="ECO:0000259" key="3">
    <source>
        <dbReference type="Pfam" id="PF12816"/>
    </source>
</evidence>
<feature type="domain" description="Vacuolar protein sorting-associated protein 8 central" evidence="3">
    <location>
        <begin position="594"/>
        <end position="721"/>
    </location>
</feature>
<gene>
    <name evidence="4" type="ORF">BSTOLATCC_MIC25459</name>
</gene>
<name>A0AAU9IZB9_9CILI</name>
<accession>A0AAU9IZB9</accession>
<protein>
    <recommendedName>
        <fullName evidence="3">Vacuolar protein sorting-associated protein 8 central domain-containing protein</fullName>
    </recommendedName>
</protein>
<dbReference type="Pfam" id="PF12816">
    <property type="entry name" value="TPR_Vps8"/>
    <property type="match status" value="1"/>
</dbReference>
<dbReference type="InterPro" id="IPR045111">
    <property type="entry name" value="Vps41/Vps8"/>
</dbReference>
<dbReference type="Pfam" id="PF23410">
    <property type="entry name" value="Beta-prop_VPS8"/>
    <property type="match status" value="1"/>
</dbReference>
<organism evidence="4 5">
    <name type="scientific">Blepharisma stoltei</name>
    <dbReference type="NCBI Taxonomy" id="1481888"/>
    <lineage>
        <taxon>Eukaryota</taxon>
        <taxon>Sar</taxon>
        <taxon>Alveolata</taxon>
        <taxon>Ciliophora</taxon>
        <taxon>Postciliodesmatophora</taxon>
        <taxon>Heterotrichea</taxon>
        <taxon>Heterotrichida</taxon>
        <taxon>Blepharismidae</taxon>
        <taxon>Blepharisma</taxon>
    </lineage>
</organism>
<dbReference type="InterPro" id="IPR015943">
    <property type="entry name" value="WD40/YVTN_repeat-like_dom_sf"/>
</dbReference>
<feature type="compositionally biased region" description="Basic and acidic residues" evidence="2">
    <location>
        <begin position="1"/>
        <end position="13"/>
    </location>
</feature>
<dbReference type="SUPFAM" id="SSF50978">
    <property type="entry name" value="WD40 repeat-like"/>
    <property type="match status" value="1"/>
</dbReference>
<dbReference type="EMBL" id="CAJZBQ010000024">
    <property type="protein sequence ID" value="CAG9320228.1"/>
    <property type="molecule type" value="Genomic_DNA"/>
</dbReference>
<dbReference type="InterPro" id="IPR036322">
    <property type="entry name" value="WD40_repeat_dom_sf"/>
</dbReference>
<dbReference type="PANTHER" id="PTHR12616:SF8">
    <property type="entry name" value="VACUOLAR PROTEIN SORTING-ASSOCIATED PROTEIN 8 HOMOLOG"/>
    <property type="match status" value="1"/>
</dbReference>
<comment type="similarity">
    <text evidence="1">Belongs to the VPS8 family.</text>
</comment>
<reference evidence="4" key="1">
    <citation type="submission" date="2021-09" db="EMBL/GenBank/DDBJ databases">
        <authorList>
            <consortium name="AG Swart"/>
            <person name="Singh M."/>
            <person name="Singh A."/>
            <person name="Seah K."/>
            <person name="Emmerich C."/>
        </authorList>
    </citation>
    <scope>NUCLEOTIDE SEQUENCE</scope>
    <source>
        <strain evidence="4">ATCC30299</strain>
    </source>
</reference>
<feature type="compositionally biased region" description="Basic and acidic residues" evidence="2">
    <location>
        <begin position="60"/>
        <end position="76"/>
    </location>
</feature>
<sequence>MVSRHEELMKALGDDDFDPNLLSDPNYVDTILKGDEEIAKILKKNEMTSQSPKTSYSHRFTQDRPEDPSSNKEKLESLLQGDRSTQQVPIETVDPLDLIHKKELEDASKTEKILTNSLDVKRQYTASKLPVIKFEELTLVSKKIAPTAGYSTGLPTALTASKHLIVVGNTHGIMMSFSHDGQELKSMRPGKENFGAVTCIDITEDEQYAIAGYHLGQVALWDLRSGNCIKASNNFHKSPILSIKFWKKVKTYAISADATGKVNLLEYGKSFLSTKVNAHTLFTNEIGVCVTIEVLYSDPYLPHPCDQATIIAIGSMNFVVIYSIEPELNCIFRMARPDNVVLGAVPCVSWKVAIGPDDEQPTDPILAIAWGQKIVLYKLRLPTKEGIQISGFLDMDTEIKSLIWLSHDMLFVMGNSREIRIANTKGFSRREKEPSRNAILEDTYVNRDLAIQAYIRDESGKERYTFHNSVKAFERVVFILGNRQFHKGRLLNWKECIETLTSKGEWLDVLSLGLDVYQGKGKKLYGVPSNKNELRKSLEKVITDYVKLGTVSWEFKISNSIEFCIGIEAFELLFNQLFDFFVGQGTQQENQRFFMDTLEPFILNHYIKSIPISVLGKIIAYYINMQKPDTVEKILLNLDPTTIDPRQVIPVCEEYNLLTAYIFINTNSTLQSFVNPLKKIYKTLTKQEDPKSKRYFAYKLIWYLRLCLKGETFPSGKILNDIWGKVIIGVIGWLLKRKHLQTLIDIDAPTTLNVLWMAFSEKFPSNLLSQKRDNNITHREILDRLEQVCLPNSPTFQHFTLFIAKAASINQSIISKQICVKTAKYLMQPLQARRPQAAIPMTSSIDNYLTVTSLNEGSEFQLNTEYTIEEKGSLILKMLKTCGELTSDEIDDLFRVAVNSPYIEVLVYLQELKKEYANCLSAFIHSEKIEIKRKVFDWLADAFAKLNESELEVLKTRVMDWLNILVEIDSDRTAKIVRDWFSNEQQNIIHKLDSAPQLQMKYLGELVKGSAKDTLDHNLIIQYIRLLCELQPDQVLEFLMVREDYSLDDALDICMNYKVADAAAFLHERLGSVRDALDIMLELVHKKQTSLLNKISSKDHVSDTSIQELNKDFDEAIKLCMRSSKREDAVDMEEHWFSLLNKALVSYKQFLPYFKNHQKLEIMVQSSIKEILDNMMDIVDFDKIIAHIVTNFGDIPFRYFKENIVGVLSRYSYQKNIVRKATNLLNNDIRNMTQELLLLRSKGVCSKDFTCSYCGLTIQSEDLLKGHDEKLLLFICGHTYHGRCSKRRECEACRKEENRKGKFMSATAAQSRNK</sequence>
<feature type="region of interest" description="Disordered" evidence="2">
    <location>
        <begin position="1"/>
        <end position="20"/>
    </location>
</feature>
<dbReference type="Proteomes" id="UP001162131">
    <property type="component" value="Unassembled WGS sequence"/>
</dbReference>
<dbReference type="PANTHER" id="PTHR12616">
    <property type="entry name" value="VACUOLAR PROTEIN SORTING VPS41"/>
    <property type="match status" value="1"/>
</dbReference>
<keyword evidence="5" id="KW-1185">Reference proteome</keyword>
<feature type="region of interest" description="Disordered" evidence="2">
    <location>
        <begin position="43"/>
        <end position="85"/>
    </location>
</feature>
<dbReference type="Pfam" id="PF23556">
    <property type="entry name" value="TPR_Vps41"/>
    <property type="match status" value="1"/>
</dbReference>
<evidence type="ECO:0000313" key="4">
    <source>
        <dbReference type="EMBL" id="CAG9320228.1"/>
    </source>
</evidence>
<dbReference type="GO" id="GO:0030897">
    <property type="term" value="C:HOPS complex"/>
    <property type="evidence" value="ECO:0007669"/>
    <property type="project" value="TreeGrafter"/>
</dbReference>
<dbReference type="InterPro" id="IPR025941">
    <property type="entry name" value="Vps8_central_dom"/>
</dbReference>
<dbReference type="Gene3D" id="2.130.10.10">
    <property type="entry name" value="YVTN repeat-like/Quinoprotein amine dehydrogenase"/>
    <property type="match status" value="1"/>
</dbReference>
<evidence type="ECO:0000256" key="2">
    <source>
        <dbReference type="SAM" id="MobiDB-lite"/>
    </source>
</evidence>
<comment type="caution">
    <text evidence="4">The sequence shown here is derived from an EMBL/GenBank/DDBJ whole genome shotgun (WGS) entry which is preliminary data.</text>
</comment>
<evidence type="ECO:0000256" key="1">
    <source>
        <dbReference type="ARBA" id="ARBA00009422"/>
    </source>
</evidence>
<feature type="compositionally biased region" description="Polar residues" evidence="2">
    <location>
        <begin position="47"/>
        <end position="59"/>
    </location>
</feature>
<evidence type="ECO:0000313" key="5">
    <source>
        <dbReference type="Proteomes" id="UP001162131"/>
    </source>
</evidence>
<dbReference type="GO" id="GO:0006623">
    <property type="term" value="P:protein targeting to vacuole"/>
    <property type="evidence" value="ECO:0007669"/>
    <property type="project" value="InterPro"/>
</dbReference>
<proteinExistence type="inferred from homology"/>
<dbReference type="GO" id="GO:0005770">
    <property type="term" value="C:late endosome"/>
    <property type="evidence" value="ECO:0007669"/>
    <property type="project" value="TreeGrafter"/>
</dbReference>